<reference evidence="3" key="1">
    <citation type="journal article" date="2019" name="bioRxiv">
        <title>Genomics, evolutionary history and diagnostics of the Alternaria alternata species group including apple and Asian pear pathotypes.</title>
        <authorList>
            <person name="Armitage A.D."/>
            <person name="Cockerton H.M."/>
            <person name="Sreenivasaprasad S."/>
            <person name="Woodhall J.W."/>
            <person name="Lane C.R."/>
            <person name="Harrison R.J."/>
            <person name="Clarkson J.P."/>
        </authorList>
    </citation>
    <scope>NUCLEOTIDE SEQUENCE [LARGE SCALE GENOMIC DNA]</scope>
    <source>
        <strain evidence="3">FERA 1177</strain>
    </source>
</reference>
<protein>
    <submittedName>
        <fullName evidence="2">Uncharacterized protein</fullName>
    </submittedName>
</protein>
<accession>A0A4V1WPV4</accession>
<proteinExistence type="predicted"/>
<evidence type="ECO:0000313" key="2">
    <source>
        <dbReference type="EMBL" id="RYN63916.1"/>
    </source>
</evidence>
<feature type="compositionally biased region" description="Pro residues" evidence="1">
    <location>
        <begin position="48"/>
        <end position="58"/>
    </location>
</feature>
<sequence>MDFGTNSRKRTLSATEPTSESNRKRARASPTKPSKPILRVDCAVAPQRPKPQPFPSPLPFSIDSSTTFTSSAQSAHTSARIYQHQSSSQVYDCHPTYNYQPQSYAQPPSRSPAAPYWPGFSGYQPAWTPTREAYGGYSFADMCQTSVSCSIYSGLSNSSEHVGNFTSAARTNEPTVLPNQSGGTQNAFIDALVSCLLKVKQTLAAQQGSIDEMLQLTALLGNYQ</sequence>
<dbReference type="EMBL" id="PDXD01000080">
    <property type="protein sequence ID" value="RYN63916.1"/>
    <property type="molecule type" value="Genomic_DNA"/>
</dbReference>
<feature type="region of interest" description="Disordered" evidence="1">
    <location>
        <begin position="1"/>
        <end position="66"/>
    </location>
</feature>
<dbReference type="Proteomes" id="UP000291422">
    <property type="component" value="Unassembled WGS sequence"/>
</dbReference>
<dbReference type="AlphaFoldDB" id="A0A4V1WPV4"/>
<comment type="caution">
    <text evidence="2">The sequence shown here is derived from an EMBL/GenBank/DDBJ whole genome shotgun (WGS) entry which is preliminary data.</text>
</comment>
<gene>
    <name evidence="2" type="ORF">AA0117_g12668</name>
</gene>
<organism evidence="2 3">
    <name type="scientific">Alternaria alternata</name>
    <name type="common">Alternaria rot fungus</name>
    <name type="synonym">Torula alternata</name>
    <dbReference type="NCBI Taxonomy" id="5599"/>
    <lineage>
        <taxon>Eukaryota</taxon>
        <taxon>Fungi</taxon>
        <taxon>Dikarya</taxon>
        <taxon>Ascomycota</taxon>
        <taxon>Pezizomycotina</taxon>
        <taxon>Dothideomycetes</taxon>
        <taxon>Pleosporomycetidae</taxon>
        <taxon>Pleosporales</taxon>
        <taxon>Pleosporineae</taxon>
        <taxon>Pleosporaceae</taxon>
        <taxon>Alternaria</taxon>
        <taxon>Alternaria sect. Alternaria</taxon>
        <taxon>Alternaria alternata complex</taxon>
    </lineage>
</organism>
<name>A0A4V1WPV4_ALTAL</name>
<evidence type="ECO:0000313" key="3">
    <source>
        <dbReference type="Proteomes" id="UP000291422"/>
    </source>
</evidence>
<evidence type="ECO:0000256" key="1">
    <source>
        <dbReference type="SAM" id="MobiDB-lite"/>
    </source>
</evidence>
<feature type="compositionally biased region" description="Polar residues" evidence="1">
    <location>
        <begin position="1"/>
        <end position="20"/>
    </location>
</feature>